<dbReference type="EMBL" id="WIGM01001210">
    <property type="protein sequence ID" value="KAF6803270.1"/>
    <property type="molecule type" value="Genomic_DNA"/>
</dbReference>
<proteinExistence type="predicted"/>
<dbReference type="InterPro" id="IPR029058">
    <property type="entry name" value="AB_hydrolase_fold"/>
</dbReference>
<evidence type="ECO:0000313" key="2">
    <source>
        <dbReference type="EMBL" id="KAF6803270.1"/>
    </source>
</evidence>
<name>A0A8H6MPA2_9PEZI</name>
<reference evidence="2" key="1">
    <citation type="journal article" date="2020" name="Phytopathology">
        <title>Genome Sequence Resources of Colletotrichum truncatum, C. plurivorum, C. musicola, and C. sojae: Four Species Pathogenic to Soybean (Glycine max).</title>
        <authorList>
            <person name="Rogerio F."/>
            <person name="Boufleur T.R."/>
            <person name="Ciampi-Guillardi M."/>
            <person name="Sukno S.A."/>
            <person name="Thon M.R."/>
            <person name="Massola Junior N.S."/>
            <person name="Baroncelli R."/>
        </authorList>
    </citation>
    <scope>NUCLEOTIDE SEQUENCE</scope>
    <source>
        <strain evidence="2">LFN0074</strain>
    </source>
</reference>
<evidence type="ECO:0000313" key="3">
    <source>
        <dbReference type="Proteomes" id="UP000639643"/>
    </source>
</evidence>
<keyword evidence="3" id="KW-1185">Reference proteome</keyword>
<dbReference type="Gene3D" id="3.40.50.1820">
    <property type="entry name" value="alpha/beta hydrolase"/>
    <property type="match status" value="1"/>
</dbReference>
<accession>A0A8H6MPA2</accession>
<dbReference type="PANTHER" id="PTHR37017:SF11">
    <property type="entry name" value="ESTERASE_LIPASE_THIOESTERASE DOMAIN-CONTAINING PROTEIN"/>
    <property type="match status" value="1"/>
</dbReference>
<dbReference type="InterPro" id="IPR052897">
    <property type="entry name" value="Sec-Metab_Biosynth_Hydrolase"/>
</dbReference>
<gene>
    <name evidence="2" type="ORF">CMUS01_15136</name>
</gene>
<dbReference type="InterPro" id="IPR000073">
    <property type="entry name" value="AB_hydrolase_1"/>
</dbReference>
<feature type="domain" description="AB hydrolase-1" evidence="1">
    <location>
        <begin position="11"/>
        <end position="236"/>
    </location>
</feature>
<dbReference type="PANTHER" id="PTHR37017">
    <property type="entry name" value="AB HYDROLASE-1 DOMAIN-CONTAINING PROTEIN-RELATED"/>
    <property type="match status" value="1"/>
</dbReference>
<evidence type="ECO:0000259" key="1">
    <source>
        <dbReference type="Pfam" id="PF12697"/>
    </source>
</evidence>
<dbReference type="AlphaFoldDB" id="A0A8H6MPA2"/>
<protein>
    <recommendedName>
        <fullName evidence="1">AB hydrolase-1 domain-containing protein</fullName>
    </recommendedName>
</protein>
<organism evidence="2 3">
    <name type="scientific">Colletotrichum musicola</name>
    <dbReference type="NCBI Taxonomy" id="2175873"/>
    <lineage>
        <taxon>Eukaryota</taxon>
        <taxon>Fungi</taxon>
        <taxon>Dikarya</taxon>
        <taxon>Ascomycota</taxon>
        <taxon>Pezizomycotina</taxon>
        <taxon>Sordariomycetes</taxon>
        <taxon>Hypocreomycetidae</taxon>
        <taxon>Glomerellales</taxon>
        <taxon>Glomerellaceae</taxon>
        <taxon>Colletotrichum</taxon>
        <taxon>Colletotrichum orchidearum species complex</taxon>
    </lineage>
</organism>
<dbReference type="Proteomes" id="UP000639643">
    <property type="component" value="Unassembled WGS sequence"/>
</dbReference>
<sequence>MSSTAPKKLGILLSHGALMQPSCFDPLKARLEAAGFSPIIAVQHPSIGNDPSVTSEDDARHIQVELAPFFDEGRIFLCVAHSYGGVPVVAAAKGFSVAERAARGLRGGIAASVFIAAIVPTKKGTGPMSMLPGDLDLADVSADGVLTGKPEAAAILCGPDMTEEEMEAVRATWQPQSAAAVAGPVPLGMKDLTTPSYYVVCEKDRCVPAALQEEIAASAPLLKRVLRVPGGHASIVTQVDSLAEQIAEISAEVEKEEEVKA</sequence>
<comment type="caution">
    <text evidence="2">The sequence shown here is derived from an EMBL/GenBank/DDBJ whole genome shotgun (WGS) entry which is preliminary data.</text>
</comment>
<dbReference type="OrthoDB" id="1263307at2759"/>
<dbReference type="Pfam" id="PF12697">
    <property type="entry name" value="Abhydrolase_6"/>
    <property type="match status" value="1"/>
</dbReference>
<dbReference type="SUPFAM" id="SSF53474">
    <property type="entry name" value="alpha/beta-Hydrolases"/>
    <property type="match status" value="1"/>
</dbReference>